<reference evidence="8" key="1">
    <citation type="submission" date="2016-11" db="EMBL/GenBank/DDBJ databases">
        <authorList>
            <person name="Jaros S."/>
            <person name="Januszkiewicz K."/>
            <person name="Wedrychowicz H."/>
        </authorList>
    </citation>
    <scope>NUCLEOTIDE SEQUENCE [LARGE SCALE GENOMIC DNA]</scope>
    <source>
        <strain evidence="8">DSM 7057</strain>
    </source>
</reference>
<keyword evidence="3 6" id="KW-0489">Methyltransferase</keyword>
<evidence type="ECO:0000313" key="8">
    <source>
        <dbReference type="Proteomes" id="UP000182680"/>
    </source>
</evidence>
<feature type="binding site" evidence="6">
    <location>
        <position position="220"/>
    </location>
    <ligand>
        <name>S-adenosyl-L-methionine</name>
        <dbReference type="ChEBI" id="CHEBI:59789"/>
    </ligand>
</feature>
<keyword evidence="4 6" id="KW-0808">Transferase</keyword>
<evidence type="ECO:0000256" key="4">
    <source>
        <dbReference type="ARBA" id="ARBA00022679"/>
    </source>
</evidence>
<dbReference type="Pfam" id="PF06325">
    <property type="entry name" value="PrmA"/>
    <property type="match status" value="1"/>
</dbReference>
<dbReference type="AlphaFoldDB" id="A0AA94HTP8"/>
<dbReference type="Proteomes" id="UP000182680">
    <property type="component" value="Unassembled WGS sequence"/>
</dbReference>
<keyword evidence="2 6" id="KW-0963">Cytoplasm</keyword>
<comment type="subcellular location">
    <subcellularLocation>
        <location evidence="6">Cytoplasm</location>
    </subcellularLocation>
</comment>
<evidence type="ECO:0000256" key="1">
    <source>
        <dbReference type="ARBA" id="ARBA00009741"/>
    </source>
</evidence>
<evidence type="ECO:0000256" key="5">
    <source>
        <dbReference type="ARBA" id="ARBA00022691"/>
    </source>
</evidence>
<evidence type="ECO:0000256" key="6">
    <source>
        <dbReference type="HAMAP-Rule" id="MF_00735"/>
    </source>
</evidence>
<comment type="caution">
    <text evidence="7">The sequence shown here is derived from an EMBL/GenBank/DDBJ whole genome shotgun (WGS) entry which is preliminary data.</text>
</comment>
<dbReference type="GO" id="GO:0032259">
    <property type="term" value="P:methylation"/>
    <property type="evidence" value="ECO:0007669"/>
    <property type="project" value="UniProtKB-KW"/>
</dbReference>
<sequence length="282" mass="30750">MKKIFQLEAIVGEDAYDQALGLLTLEVPFGWEEESLPTGESRFRVHCENADFIRNLCNVFEVRLPGARCAVQSLEEQDWVAAWKQFFTPVPCGRRFVVLPPWLADSEEFSDRVKVFIEPKSAFGTGHHATTALCLMVLSDLLDAGRLSPGETFLDLGTGSGVLGIACCKSGLRGEGLDIDSLAVENALENRTLNEVEEFAVGQGSIDAVPGKTYDLVLANILARPLIELAPLIVQACKPGACLVLSGLLEIQADSVEAAYTAQCLPRPRRVLDGEWCALVWD</sequence>
<dbReference type="GO" id="GO:0005737">
    <property type="term" value="C:cytoplasm"/>
    <property type="evidence" value="ECO:0007669"/>
    <property type="project" value="UniProtKB-SubCell"/>
</dbReference>
<dbReference type="EC" id="2.1.1.-" evidence="6"/>
<organism evidence="7 8">
    <name type="scientific">Desulfovibrio desulfuricans</name>
    <dbReference type="NCBI Taxonomy" id="876"/>
    <lineage>
        <taxon>Bacteria</taxon>
        <taxon>Pseudomonadati</taxon>
        <taxon>Thermodesulfobacteriota</taxon>
        <taxon>Desulfovibrionia</taxon>
        <taxon>Desulfovibrionales</taxon>
        <taxon>Desulfovibrionaceae</taxon>
        <taxon>Desulfovibrio</taxon>
    </lineage>
</organism>
<dbReference type="CDD" id="cd02440">
    <property type="entry name" value="AdoMet_MTases"/>
    <property type="match status" value="1"/>
</dbReference>
<protein>
    <recommendedName>
        <fullName evidence="6">Ribosomal protein L11 methyltransferase</fullName>
        <shortName evidence="6">L11 Mtase</shortName>
        <ecNumber evidence="6">2.1.1.-</ecNumber>
    </recommendedName>
</protein>
<dbReference type="InterPro" id="IPR050078">
    <property type="entry name" value="Ribosomal_L11_MeTrfase_PrmA"/>
</dbReference>
<name>A0AA94HTP8_DESDE</name>
<gene>
    <name evidence="6" type="primary">prmA</name>
    <name evidence="7" type="ORF">SAMN02910291_01960</name>
</gene>
<dbReference type="InterPro" id="IPR004498">
    <property type="entry name" value="Ribosomal_PrmA_MeTrfase"/>
</dbReference>
<comment type="catalytic activity">
    <reaction evidence="6">
        <text>L-lysyl-[protein] + 3 S-adenosyl-L-methionine = N(6),N(6),N(6)-trimethyl-L-lysyl-[protein] + 3 S-adenosyl-L-homocysteine + 3 H(+)</text>
        <dbReference type="Rhea" id="RHEA:54192"/>
        <dbReference type="Rhea" id="RHEA-COMP:9752"/>
        <dbReference type="Rhea" id="RHEA-COMP:13826"/>
        <dbReference type="ChEBI" id="CHEBI:15378"/>
        <dbReference type="ChEBI" id="CHEBI:29969"/>
        <dbReference type="ChEBI" id="CHEBI:57856"/>
        <dbReference type="ChEBI" id="CHEBI:59789"/>
        <dbReference type="ChEBI" id="CHEBI:61961"/>
    </reaction>
</comment>
<accession>A0AA94HTP8</accession>
<evidence type="ECO:0000256" key="2">
    <source>
        <dbReference type="ARBA" id="ARBA00022490"/>
    </source>
</evidence>
<keyword evidence="7" id="KW-0689">Ribosomal protein</keyword>
<dbReference type="PANTHER" id="PTHR43648:SF1">
    <property type="entry name" value="ELECTRON TRANSFER FLAVOPROTEIN BETA SUBUNIT LYSINE METHYLTRANSFERASE"/>
    <property type="match status" value="1"/>
</dbReference>
<dbReference type="Gene3D" id="3.40.50.150">
    <property type="entry name" value="Vaccinia Virus protein VP39"/>
    <property type="match status" value="1"/>
</dbReference>
<dbReference type="SUPFAM" id="SSF53335">
    <property type="entry name" value="S-adenosyl-L-methionine-dependent methyltransferases"/>
    <property type="match status" value="1"/>
</dbReference>
<dbReference type="EMBL" id="FPIW01000037">
    <property type="protein sequence ID" value="SFW58415.1"/>
    <property type="molecule type" value="Genomic_DNA"/>
</dbReference>
<evidence type="ECO:0000313" key="7">
    <source>
        <dbReference type="EMBL" id="SFW58415.1"/>
    </source>
</evidence>
<feature type="binding site" evidence="6">
    <location>
        <position position="178"/>
    </location>
    <ligand>
        <name>S-adenosyl-L-methionine</name>
        <dbReference type="ChEBI" id="CHEBI:59789"/>
    </ligand>
</feature>
<comment type="function">
    <text evidence="6">Methylates ribosomal protein L11.</text>
</comment>
<feature type="binding site" evidence="6">
    <location>
        <position position="157"/>
    </location>
    <ligand>
        <name>S-adenosyl-L-methionine</name>
        <dbReference type="ChEBI" id="CHEBI:59789"/>
    </ligand>
</feature>
<dbReference type="InterPro" id="IPR029063">
    <property type="entry name" value="SAM-dependent_MTases_sf"/>
</dbReference>
<dbReference type="GO" id="GO:0005840">
    <property type="term" value="C:ribosome"/>
    <property type="evidence" value="ECO:0007669"/>
    <property type="project" value="UniProtKB-KW"/>
</dbReference>
<dbReference type="GO" id="GO:0008276">
    <property type="term" value="F:protein methyltransferase activity"/>
    <property type="evidence" value="ECO:0007669"/>
    <property type="project" value="UniProtKB-UniRule"/>
</dbReference>
<proteinExistence type="inferred from homology"/>
<keyword evidence="5 6" id="KW-0949">S-adenosyl-L-methionine</keyword>
<dbReference type="PANTHER" id="PTHR43648">
    <property type="entry name" value="ELECTRON TRANSFER FLAVOPROTEIN BETA SUBUNIT LYSINE METHYLTRANSFERASE"/>
    <property type="match status" value="1"/>
</dbReference>
<dbReference type="RefSeq" id="WP_072312101.1">
    <property type="nucleotide sequence ID" value="NZ_FPIW01000037.1"/>
</dbReference>
<keyword evidence="7" id="KW-0687">Ribonucleoprotein</keyword>
<comment type="similarity">
    <text evidence="1 6">Belongs to the methyltransferase superfamily. PrmA family.</text>
</comment>
<evidence type="ECO:0000256" key="3">
    <source>
        <dbReference type="ARBA" id="ARBA00022603"/>
    </source>
</evidence>
<feature type="binding site" evidence="6">
    <location>
        <position position="131"/>
    </location>
    <ligand>
        <name>S-adenosyl-L-methionine</name>
        <dbReference type="ChEBI" id="CHEBI:59789"/>
    </ligand>
</feature>
<dbReference type="HAMAP" id="MF_00735">
    <property type="entry name" value="Methyltr_PrmA"/>
    <property type="match status" value="1"/>
</dbReference>